<sequence length="561" mass="67594">MNININNNQNNNGNNEDGDAVSILNFEEKYGDDEVPVFTEEATIKAMNRLVIEPEMLRKPTDADYAEFKDFPDVKKQVESVLNARRRDLIDQIISEREKILTRSRNYGESSSERVDFVDNTARIKKETMARIERIQKKEIEQLIVSELLREKAQRKDQEDRAKKEERQKQYEQEVKKKQADDAEKKRKKDEMLLQRIAEKEAELLEAKKKQEADIIRNQELLAQRKAEKMKQLAEADKQRQMKAQKQREMLDQQRKEEQKAIEERLKEQEKRELKNLQLRELALKQLKENNLIKFNKQQQRYALSQRQERENMERRRKQMEQKEKESQERMDIFLKNREKQVKRQQARSQMLVERHKSAAAEISRQRDERIRAMVFKDNKDQERRDAILTQRLEKIKKERIELLEKQNKIKEMNDKEKEDLARKREEAEKRWNEEKEKSDKAKFMHEEEIRKKAALQKLRDKIQNENVERQRRMKEMDQQEKGAVSQERQMKATLYVSTKQELAMKKREAMTQLDFKKSDILTTFRNEMKKGGKIDIDNLAKTYGVDIEQLRKKVEESDIR</sequence>
<dbReference type="PANTHER" id="PTHR38019:SF1">
    <property type="entry name" value="N-ACETYLTRANSFERASE DOMAIN-CONTAINING PROTEIN"/>
    <property type="match status" value="1"/>
</dbReference>
<evidence type="ECO:0000256" key="1">
    <source>
        <dbReference type="SAM" id="MobiDB-lite"/>
    </source>
</evidence>
<reference evidence="2" key="1">
    <citation type="submission" date="2016-10" db="EMBL/GenBank/DDBJ databases">
        <authorList>
            <person name="Benchimol M."/>
            <person name="Almeida L.G."/>
            <person name="Vasconcelos A.T."/>
            <person name="Perreira-Neves A."/>
            <person name="Rosa I.A."/>
            <person name="Tasca T."/>
            <person name="Bogo M.R."/>
            <person name="de Souza W."/>
        </authorList>
    </citation>
    <scope>NUCLEOTIDE SEQUENCE [LARGE SCALE GENOMIC DNA]</scope>
    <source>
        <strain evidence="2">K</strain>
    </source>
</reference>
<feature type="compositionally biased region" description="Basic and acidic residues" evidence="1">
    <location>
        <begin position="468"/>
        <end position="481"/>
    </location>
</feature>
<evidence type="ECO:0000313" key="2">
    <source>
        <dbReference type="EMBL" id="OHS94707.1"/>
    </source>
</evidence>
<comment type="caution">
    <text evidence="2">The sequence shown here is derived from an EMBL/GenBank/DDBJ whole genome shotgun (WGS) entry which is preliminary data.</text>
</comment>
<feature type="region of interest" description="Disordered" evidence="1">
    <location>
        <begin position="154"/>
        <end position="189"/>
    </location>
</feature>
<dbReference type="AlphaFoldDB" id="A0A1J4JAM1"/>
<dbReference type="GeneID" id="94847157"/>
<dbReference type="EMBL" id="MLAK01001296">
    <property type="protein sequence ID" value="OHS94707.1"/>
    <property type="molecule type" value="Genomic_DNA"/>
</dbReference>
<name>A0A1J4JAM1_9EUKA</name>
<proteinExistence type="predicted"/>
<dbReference type="OrthoDB" id="10613669at2759"/>
<feature type="compositionally biased region" description="Basic and acidic residues" evidence="1">
    <location>
        <begin position="353"/>
        <end position="365"/>
    </location>
</feature>
<dbReference type="VEuPathDB" id="TrichDB:TRFO_39111"/>
<gene>
    <name evidence="2" type="ORF">TRFO_39111</name>
</gene>
<organism evidence="2 3">
    <name type="scientific">Tritrichomonas foetus</name>
    <dbReference type="NCBI Taxonomy" id="1144522"/>
    <lineage>
        <taxon>Eukaryota</taxon>
        <taxon>Metamonada</taxon>
        <taxon>Parabasalia</taxon>
        <taxon>Tritrichomonadida</taxon>
        <taxon>Tritrichomonadidae</taxon>
        <taxon>Tritrichomonas</taxon>
    </lineage>
</organism>
<accession>A0A1J4JAM1</accession>
<feature type="region of interest" description="Disordered" evidence="1">
    <location>
        <begin position="468"/>
        <end position="488"/>
    </location>
</feature>
<evidence type="ECO:0000313" key="3">
    <source>
        <dbReference type="Proteomes" id="UP000179807"/>
    </source>
</evidence>
<feature type="region of interest" description="Disordered" evidence="1">
    <location>
        <begin position="228"/>
        <end position="261"/>
    </location>
</feature>
<dbReference type="PANTHER" id="PTHR38019">
    <property type="entry name" value="KDA ANTIGEN P200, PUTATIVE-RELATED"/>
    <property type="match status" value="1"/>
</dbReference>
<dbReference type="Proteomes" id="UP000179807">
    <property type="component" value="Unassembled WGS sequence"/>
</dbReference>
<protein>
    <submittedName>
        <fullName evidence="2">Uncharacterized protein</fullName>
    </submittedName>
</protein>
<keyword evidence="3" id="KW-1185">Reference proteome</keyword>
<feature type="region of interest" description="Disordered" evidence="1">
    <location>
        <begin position="303"/>
        <end position="365"/>
    </location>
</feature>
<dbReference type="RefSeq" id="XP_068347844.1">
    <property type="nucleotide sequence ID" value="XM_068512453.1"/>
</dbReference>
<feature type="compositionally biased region" description="Basic and acidic residues" evidence="1">
    <location>
        <begin position="307"/>
        <end position="342"/>
    </location>
</feature>
<feature type="region of interest" description="Disordered" evidence="1">
    <location>
        <begin position="414"/>
        <end position="446"/>
    </location>
</feature>